<evidence type="ECO:0000256" key="6">
    <source>
        <dbReference type="ARBA" id="ARBA00023295"/>
    </source>
</evidence>
<keyword evidence="6 8" id="KW-0326">Glycosidase</keyword>
<evidence type="ECO:0000256" key="8">
    <source>
        <dbReference type="RuleBase" id="RU361169"/>
    </source>
</evidence>
<evidence type="ECO:0000256" key="5">
    <source>
        <dbReference type="ARBA" id="ARBA00022801"/>
    </source>
</evidence>
<dbReference type="SUPFAM" id="SSF51126">
    <property type="entry name" value="Pectin lyase-like"/>
    <property type="match status" value="1"/>
</dbReference>
<keyword evidence="3" id="KW-0134">Cell wall</keyword>
<gene>
    <name evidence="9" type="ORF">L195_g035106</name>
</gene>
<dbReference type="GO" id="GO:0004650">
    <property type="term" value="F:polygalacturonase activity"/>
    <property type="evidence" value="ECO:0007669"/>
    <property type="project" value="InterPro"/>
</dbReference>
<accession>A0A2K3LKT1</accession>
<comment type="similarity">
    <text evidence="2 8">Belongs to the glycosyl hydrolase 28 family.</text>
</comment>
<dbReference type="AlphaFoldDB" id="A0A2K3LKT1"/>
<keyword evidence="7" id="KW-0961">Cell wall biogenesis/degradation</keyword>
<keyword evidence="4" id="KW-0964">Secreted</keyword>
<dbReference type="Pfam" id="PF00295">
    <property type="entry name" value="Glyco_hydro_28"/>
    <property type="match status" value="1"/>
</dbReference>
<sequence length="274" mass="30056">SNLQEDPLITTYVDDSPSNDDADTLLFKNFINQNTNNILSLDKFDATSRSLEIVNVNDYGAKGNGYTDDTQAFKKAWEVVCSSGEAIFVVPEDNNYLLKPIRFSGPCKSNITVQISGSLEASDDRSDYSEDQRHWLIFHNVQKLLVNGGGTINGKGSIWWKNSCKRNKKKPCKDAPTALTFDNCEDLIVENLKIENAQQIHVSFQDSINVKASDLNVSSPEDSPNTDGIHVTNTQNIKISSSIIGTGDDCISIVHGSKNVEATNITCGPGHGIR</sequence>
<name>A0A2K3LKT1_TRIPR</name>
<evidence type="ECO:0000256" key="3">
    <source>
        <dbReference type="ARBA" id="ARBA00022512"/>
    </source>
</evidence>
<dbReference type="GO" id="GO:0005975">
    <property type="term" value="P:carbohydrate metabolic process"/>
    <property type="evidence" value="ECO:0007669"/>
    <property type="project" value="InterPro"/>
</dbReference>
<dbReference type="InterPro" id="IPR011050">
    <property type="entry name" value="Pectin_lyase_fold/virulence"/>
</dbReference>
<evidence type="ECO:0000256" key="7">
    <source>
        <dbReference type="ARBA" id="ARBA00023316"/>
    </source>
</evidence>
<evidence type="ECO:0000313" key="9">
    <source>
        <dbReference type="EMBL" id="PNX79122.1"/>
    </source>
</evidence>
<dbReference type="Gene3D" id="2.160.20.10">
    <property type="entry name" value="Single-stranded right-handed beta-helix, Pectin lyase-like"/>
    <property type="match status" value="1"/>
</dbReference>
<reference evidence="9 10" key="2">
    <citation type="journal article" date="2017" name="Front. Plant Sci.">
        <title>Gene Classification and Mining of Molecular Markers Useful in Red Clover (Trifolium pratense) Breeding.</title>
        <authorList>
            <person name="Istvanek J."/>
            <person name="Dluhosova J."/>
            <person name="Dluhos P."/>
            <person name="Patkova L."/>
            <person name="Nedelnik J."/>
            <person name="Repkova J."/>
        </authorList>
    </citation>
    <scope>NUCLEOTIDE SEQUENCE [LARGE SCALE GENOMIC DNA]</scope>
    <source>
        <strain evidence="10">cv. Tatra</strain>
        <tissue evidence="9">Young leaves</tissue>
    </source>
</reference>
<dbReference type="EMBL" id="ASHM01035350">
    <property type="protein sequence ID" value="PNX79122.1"/>
    <property type="molecule type" value="Genomic_DNA"/>
</dbReference>
<evidence type="ECO:0000256" key="2">
    <source>
        <dbReference type="ARBA" id="ARBA00008834"/>
    </source>
</evidence>
<dbReference type="PANTHER" id="PTHR31375">
    <property type="match status" value="1"/>
</dbReference>
<organism evidence="9 10">
    <name type="scientific">Trifolium pratense</name>
    <name type="common">Red clover</name>
    <dbReference type="NCBI Taxonomy" id="57577"/>
    <lineage>
        <taxon>Eukaryota</taxon>
        <taxon>Viridiplantae</taxon>
        <taxon>Streptophyta</taxon>
        <taxon>Embryophyta</taxon>
        <taxon>Tracheophyta</taxon>
        <taxon>Spermatophyta</taxon>
        <taxon>Magnoliopsida</taxon>
        <taxon>eudicotyledons</taxon>
        <taxon>Gunneridae</taxon>
        <taxon>Pentapetalae</taxon>
        <taxon>rosids</taxon>
        <taxon>fabids</taxon>
        <taxon>Fabales</taxon>
        <taxon>Fabaceae</taxon>
        <taxon>Papilionoideae</taxon>
        <taxon>50 kb inversion clade</taxon>
        <taxon>NPAAA clade</taxon>
        <taxon>Hologalegina</taxon>
        <taxon>IRL clade</taxon>
        <taxon>Trifolieae</taxon>
        <taxon>Trifolium</taxon>
    </lineage>
</organism>
<evidence type="ECO:0000256" key="1">
    <source>
        <dbReference type="ARBA" id="ARBA00004191"/>
    </source>
</evidence>
<protein>
    <submittedName>
        <fullName evidence="9">Polygalacturonase-like protein</fullName>
    </submittedName>
</protein>
<keyword evidence="5 8" id="KW-0378">Hydrolase</keyword>
<dbReference type="InterPro" id="IPR012334">
    <property type="entry name" value="Pectin_lyas_fold"/>
</dbReference>
<comment type="caution">
    <text evidence="9">The sequence shown here is derived from an EMBL/GenBank/DDBJ whole genome shotgun (WGS) entry which is preliminary data.</text>
</comment>
<comment type="subcellular location">
    <subcellularLocation>
        <location evidence="1">Secreted</location>
        <location evidence="1">Cell wall</location>
    </subcellularLocation>
</comment>
<feature type="non-terminal residue" evidence="9">
    <location>
        <position position="1"/>
    </location>
</feature>
<dbReference type="Proteomes" id="UP000236291">
    <property type="component" value="Unassembled WGS sequence"/>
</dbReference>
<evidence type="ECO:0000313" key="10">
    <source>
        <dbReference type="Proteomes" id="UP000236291"/>
    </source>
</evidence>
<evidence type="ECO:0000256" key="4">
    <source>
        <dbReference type="ARBA" id="ARBA00022525"/>
    </source>
</evidence>
<dbReference type="InterPro" id="IPR000743">
    <property type="entry name" value="Glyco_hydro_28"/>
</dbReference>
<dbReference type="ExpressionAtlas" id="A0A2K3LKT1">
    <property type="expression patterns" value="baseline"/>
</dbReference>
<dbReference type="GO" id="GO:0071555">
    <property type="term" value="P:cell wall organization"/>
    <property type="evidence" value="ECO:0007669"/>
    <property type="project" value="UniProtKB-KW"/>
</dbReference>
<dbReference type="STRING" id="57577.A0A2K3LKT1"/>
<reference evidence="9 10" key="1">
    <citation type="journal article" date="2014" name="Am. J. Bot.">
        <title>Genome assembly and annotation for red clover (Trifolium pratense; Fabaceae).</title>
        <authorList>
            <person name="Istvanek J."/>
            <person name="Jaros M."/>
            <person name="Krenek A."/>
            <person name="Repkova J."/>
        </authorList>
    </citation>
    <scope>NUCLEOTIDE SEQUENCE [LARGE SCALE GENOMIC DNA]</scope>
    <source>
        <strain evidence="10">cv. Tatra</strain>
        <tissue evidence="9">Young leaves</tissue>
    </source>
</reference>
<proteinExistence type="inferred from homology"/>